<dbReference type="InterPro" id="IPR016193">
    <property type="entry name" value="Cytidine_deaminase-like"/>
</dbReference>
<keyword evidence="1 3" id="KW-0963">Cytoplasm</keyword>
<dbReference type="PANTHER" id="PTHR30592">
    <property type="entry name" value="FORMATE DEHYDROGENASE"/>
    <property type="match status" value="1"/>
</dbReference>
<dbReference type="OrthoDB" id="3197277at2"/>
<dbReference type="PANTHER" id="PTHR30592:SF1">
    <property type="entry name" value="SULFUR CARRIER PROTEIN FDHD"/>
    <property type="match status" value="1"/>
</dbReference>
<dbReference type="NCBIfam" id="TIGR00129">
    <property type="entry name" value="fdhD_narQ"/>
    <property type="match status" value="1"/>
</dbReference>
<dbReference type="GO" id="GO:0016783">
    <property type="term" value="F:sulfurtransferase activity"/>
    <property type="evidence" value="ECO:0007669"/>
    <property type="project" value="InterPro"/>
</dbReference>
<dbReference type="GO" id="GO:0006777">
    <property type="term" value="P:Mo-molybdopterin cofactor biosynthetic process"/>
    <property type="evidence" value="ECO:0007669"/>
    <property type="project" value="UniProtKB-UniRule"/>
</dbReference>
<dbReference type="Pfam" id="PF02634">
    <property type="entry name" value="FdhD-NarQ"/>
    <property type="match status" value="1"/>
</dbReference>
<comment type="function">
    <text evidence="3">Required for formate dehydrogenase (FDH) activity. Acts as a sulfur carrier protein that transfers sulfur from IscS to the molybdenum cofactor prior to its insertion into FDH.</text>
</comment>
<comment type="subcellular location">
    <subcellularLocation>
        <location evidence="3">Cytoplasm</location>
    </subcellularLocation>
</comment>
<dbReference type="EMBL" id="VKGK01000002">
    <property type="protein sequence ID" value="TRY15951.1"/>
    <property type="molecule type" value="Genomic_DNA"/>
</dbReference>
<keyword evidence="5" id="KW-1185">Reference proteome</keyword>
<accession>A0A553JU24</accession>
<dbReference type="HAMAP" id="MF_00187">
    <property type="entry name" value="FdhD"/>
    <property type="match status" value="1"/>
</dbReference>
<evidence type="ECO:0000256" key="1">
    <source>
        <dbReference type="ARBA" id="ARBA00022490"/>
    </source>
</evidence>
<protein>
    <recommendedName>
        <fullName evidence="3">Sulfur carrier protein FdhD</fullName>
    </recommendedName>
</protein>
<comment type="similarity">
    <text evidence="3">Belongs to the FdhD family.</text>
</comment>
<dbReference type="PIRSF" id="PIRSF015626">
    <property type="entry name" value="FdhD"/>
    <property type="match status" value="1"/>
</dbReference>
<dbReference type="RefSeq" id="WP_143563046.1">
    <property type="nucleotide sequence ID" value="NZ_BMPL01000002.1"/>
</dbReference>
<organism evidence="4 5">
    <name type="scientific">Shewanella hanedai</name>
    <name type="common">Alteromonas hanedai</name>
    <dbReference type="NCBI Taxonomy" id="25"/>
    <lineage>
        <taxon>Bacteria</taxon>
        <taxon>Pseudomonadati</taxon>
        <taxon>Pseudomonadota</taxon>
        <taxon>Gammaproteobacteria</taxon>
        <taxon>Alteromonadales</taxon>
        <taxon>Shewanellaceae</taxon>
        <taxon>Shewanella</taxon>
    </lineage>
</organism>
<keyword evidence="4" id="KW-0808">Transferase</keyword>
<dbReference type="Proteomes" id="UP000318126">
    <property type="component" value="Unassembled WGS sequence"/>
</dbReference>
<sequence>MTQDGAEYQCSASSSLDFQYLDSEQTDSADLVTEVALAISYKGVNHAVMMVTPVELDDFILGFSLSENIISSAASLKDIDYRVTEVGIEANVTIHERDFTQLKRQRRQLSGRTGCGICGQEALENLLIPASPVVRGALPDLTVLTHLAPKLREWQRHGQVSGALHAAFFVSHSGEVKACREDVGRHNALDKLIGHLVATKLEPDAGFIVMTSRCSYELIQKIARTGFSTLVCLSAPTSLAVSWAEKHNINLLHLTKNDAPRVYTKGI</sequence>
<name>A0A553JU24_SHEHA</name>
<dbReference type="GO" id="GO:0005737">
    <property type="term" value="C:cytoplasm"/>
    <property type="evidence" value="ECO:0007669"/>
    <property type="project" value="UniProtKB-SubCell"/>
</dbReference>
<evidence type="ECO:0000313" key="4">
    <source>
        <dbReference type="EMBL" id="TRY15951.1"/>
    </source>
</evidence>
<dbReference type="Gene3D" id="3.10.20.10">
    <property type="match status" value="1"/>
</dbReference>
<evidence type="ECO:0000256" key="2">
    <source>
        <dbReference type="ARBA" id="ARBA00023150"/>
    </source>
</evidence>
<dbReference type="SUPFAM" id="SSF53927">
    <property type="entry name" value="Cytidine deaminase-like"/>
    <property type="match status" value="1"/>
</dbReference>
<comment type="caution">
    <text evidence="4">The sequence shown here is derived from an EMBL/GenBank/DDBJ whole genome shotgun (WGS) entry which is preliminary data.</text>
</comment>
<keyword evidence="2 3" id="KW-0501">Molybdenum cofactor biosynthesis</keyword>
<feature type="active site" description="Cysteine persulfide intermediate" evidence="3">
    <location>
        <position position="115"/>
    </location>
</feature>
<proteinExistence type="inferred from homology"/>
<gene>
    <name evidence="3 4" type="primary">fdhD</name>
    <name evidence="4" type="ORF">FN961_02955</name>
</gene>
<reference evidence="5" key="1">
    <citation type="submission" date="2019-07" db="EMBL/GenBank/DDBJ databases">
        <title>Shewanella sp. YLB-08 draft genomic sequence.</title>
        <authorList>
            <person name="Yu L."/>
        </authorList>
    </citation>
    <scope>NUCLEOTIDE SEQUENCE [LARGE SCALE GENOMIC DNA]</scope>
    <source>
        <strain evidence="5">JCM 20706</strain>
    </source>
</reference>
<evidence type="ECO:0000256" key="3">
    <source>
        <dbReference type="HAMAP-Rule" id="MF_00187"/>
    </source>
</evidence>
<dbReference type="AlphaFoldDB" id="A0A553JU24"/>
<dbReference type="InterPro" id="IPR003786">
    <property type="entry name" value="FdhD"/>
</dbReference>
<evidence type="ECO:0000313" key="5">
    <source>
        <dbReference type="Proteomes" id="UP000318126"/>
    </source>
</evidence>
<comment type="caution">
    <text evidence="3">Lacks conserved residue(s) required for the propagation of feature annotation.</text>
</comment>
<dbReference type="Gene3D" id="3.40.140.10">
    <property type="entry name" value="Cytidine Deaminase, domain 2"/>
    <property type="match status" value="1"/>
</dbReference>
<dbReference type="GO" id="GO:0097163">
    <property type="term" value="F:sulfur carrier activity"/>
    <property type="evidence" value="ECO:0007669"/>
    <property type="project" value="UniProtKB-UniRule"/>
</dbReference>